<name>A0A366I7W2_9FIRM</name>
<sequence>MEFLMSLEGLALYITIFIAKIVEVSISTIRLVYNNKGERVKGTILGFIEILIWLLVVSSVLNNITEDPFKIFAYALGFALGNYLGLYIESKIALGLASIQVVVGEETGSTLAEALREDGYGVTIIDGKGKNDSWKSLLFIQLKRKQIPAAIKTIKYIAPSAYITVNDITSMFGGFIKK</sequence>
<keyword evidence="2 6" id="KW-1003">Cell membrane</keyword>
<dbReference type="PANTHER" id="PTHR40060">
    <property type="entry name" value="UPF0316 PROTEIN YEBE"/>
    <property type="match status" value="1"/>
</dbReference>
<dbReference type="Proteomes" id="UP000253490">
    <property type="component" value="Unassembled WGS sequence"/>
</dbReference>
<organism evidence="9 10">
    <name type="scientific">Alkalibaculum bacchi</name>
    <dbReference type="NCBI Taxonomy" id="645887"/>
    <lineage>
        <taxon>Bacteria</taxon>
        <taxon>Bacillati</taxon>
        <taxon>Bacillota</taxon>
        <taxon>Clostridia</taxon>
        <taxon>Eubacteriales</taxon>
        <taxon>Eubacteriaceae</taxon>
        <taxon>Alkalibaculum</taxon>
    </lineage>
</organism>
<dbReference type="Pfam" id="PF10035">
    <property type="entry name" value="DUF2179"/>
    <property type="match status" value="1"/>
</dbReference>
<protein>
    <recommendedName>
        <fullName evidence="6">UPF0316 protein DES36_10733</fullName>
    </recommendedName>
</protein>
<evidence type="ECO:0000259" key="8">
    <source>
        <dbReference type="Pfam" id="PF18955"/>
    </source>
</evidence>
<dbReference type="InterPro" id="IPR022930">
    <property type="entry name" value="UPF0316"/>
</dbReference>
<comment type="subcellular location">
    <subcellularLocation>
        <location evidence="1 6">Cell membrane</location>
        <topology evidence="1 6">Multi-pass membrane protein</topology>
    </subcellularLocation>
</comment>
<feature type="transmembrane region" description="Helical" evidence="6">
    <location>
        <begin position="71"/>
        <end position="88"/>
    </location>
</feature>
<dbReference type="InterPro" id="IPR044035">
    <property type="entry name" value="DUF5698"/>
</dbReference>
<evidence type="ECO:0000256" key="5">
    <source>
        <dbReference type="ARBA" id="ARBA00023136"/>
    </source>
</evidence>
<dbReference type="InterPro" id="IPR019264">
    <property type="entry name" value="DUF2179"/>
</dbReference>
<proteinExistence type="inferred from homology"/>
<dbReference type="PANTHER" id="PTHR40060:SF1">
    <property type="entry name" value="UPF0316 PROTEIN YEBE"/>
    <property type="match status" value="1"/>
</dbReference>
<feature type="transmembrane region" description="Helical" evidence="6">
    <location>
        <begin position="12"/>
        <end position="32"/>
    </location>
</feature>
<evidence type="ECO:0000256" key="1">
    <source>
        <dbReference type="ARBA" id="ARBA00004651"/>
    </source>
</evidence>
<keyword evidence="5 6" id="KW-0472">Membrane</keyword>
<feature type="transmembrane region" description="Helical" evidence="6">
    <location>
        <begin position="44"/>
        <end position="65"/>
    </location>
</feature>
<dbReference type="HAMAP" id="MF_01515">
    <property type="entry name" value="UPF0316"/>
    <property type="match status" value="1"/>
</dbReference>
<accession>A0A366I7W2</accession>
<evidence type="ECO:0000256" key="6">
    <source>
        <dbReference type="HAMAP-Rule" id="MF_01515"/>
    </source>
</evidence>
<dbReference type="AlphaFoldDB" id="A0A366I7W2"/>
<dbReference type="GO" id="GO:0005886">
    <property type="term" value="C:plasma membrane"/>
    <property type="evidence" value="ECO:0007669"/>
    <property type="project" value="UniProtKB-SubCell"/>
</dbReference>
<evidence type="ECO:0000256" key="4">
    <source>
        <dbReference type="ARBA" id="ARBA00022989"/>
    </source>
</evidence>
<keyword evidence="10" id="KW-1185">Reference proteome</keyword>
<comment type="caution">
    <text evidence="9">The sequence shown here is derived from an EMBL/GenBank/DDBJ whole genome shotgun (WGS) entry which is preliminary data.</text>
</comment>
<gene>
    <name evidence="9" type="ORF">DES36_10733</name>
</gene>
<evidence type="ECO:0000256" key="3">
    <source>
        <dbReference type="ARBA" id="ARBA00022692"/>
    </source>
</evidence>
<feature type="domain" description="DUF2179" evidence="7">
    <location>
        <begin position="120"/>
        <end position="173"/>
    </location>
</feature>
<dbReference type="Pfam" id="PF18955">
    <property type="entry name" value="DUF5698"/>
    <property type="match status" value="1"/>
</dbReference>
<evidence type="ECO:0000259" key="7">
    <source>
        <dbReference type="Pfam" id="PF10035"/>
    </source>
</evidence>
<evidence type="ECO:0000313" key="9">
    <source>
        <dbReference type="EMBL" id="RBP65296.1"/>
    </source>
</evidence>
<dbReference type="RefSeq" id="WP_170128212.1">
    <property type="nucleotide sequence ID" value="NZ_CALNCS010000036.1"/>
</dbReference>
<dbReference type="EMBL" id="QNRX01000007">
    <property type="protein sequence ID" value="RBP65296.1"/>
    <property type="molecule type" value="Genomic_DNA"/>
</dbReference>
<keyword evidence="4 6" id="KW-1133">Transmembrane helix</keyword>
<evidence type="ECO:0000256" key="2">
    <source>
        <dbReference type="ARBA" id="ARBA00022475"/>
    </source>
</evidence>
<dbReference type="CDD" id="cd16381">
    <property type="entry name" value="YitT_C_like_1"/>
    <property type="match status" value="1"/>
</dbReference>
<reference evidence="9 10" key="1">
    <citation type="submission" date="2018-06" db="EMBL/GenBank/DDBJ databases">
        <title>Genomic Encyclopedia of Type Strains, Phase IV (KMG-IV): sequencing the most valuable type-strain genomes for metagenomic binning, comparative biology and taxonomic classification.</title>
        <authorList>
            <person name="Goeker M."/>
        </authorList>
    </citation>
    <scope>NUCLEOTIDE SEQUENCE [LARGE SCALE GENOMIC DNA]</scope>
    <source>
        <strain evidence="9 10">DSM 22112</strain>
    </source>
</reference>
<evidence type="ECO:0000313" key="10">
    <source>
        <dbReference type="Proteomes" id="UP000253490"/>
    </source>
</evidence>
<feature type="domain" description="DUF5698" evidence="8">
    <location>
        <begin position="28"/>
        <end position="85"/>
    </location>
</feature>
<keyword evidence="3 6" id="KW-0812">Transmembrane</keyword>
<comment type="similarity">
    <text evidence="6">Belongs to the UPF0316 family.</text>
</comment>